<evidence type="ECO:0000256" key="6">
    <source>
        <dbReference type="ARBA" id="ARBA00022723"/>
    </source>
</evidence>
<keyword evidence="4" id="KW-0645">Protease</keyword>
<evidence type="ECO:0000256" key="13">
    <source>
        <dbReference type="ARBA" id="ARBA00023180"/>
    </source>
</evidence>
<dbReference type="AlphaFoldDB" id="A0A452UP95"/>
<keyword evidence="13" id="KW-0325">Glycoprotein</keyword>
<evidence type="ECO:0000256" key="17">
    <source>
        <dbReference type="SAM" id="Phobius"/>
    </source>
</evidence>
<keyword evidence="9" id="KW-0862">Zinc</keyword>
<evidence type="ECO:0000256" key="4">
    <source>
        <dbReference type="ARBA" id="ARBA00022670"/>
    </source>
</evidence>
<feature type="domain" description="Endoplasmic reticulum metallopeptidase 1/1-A TM" evidence="19">
    <location>
        <begin position="223"/>
        <end position="300"/>
    </location>
</feature>
<evidence type="ECO:0000256" key="14">
    <source>
        <dbReference type="ARBA" id="ARBA00054905"/>
    </source>
</evidence>
<feature type="transmembrane region" description="Helical" evidence="17">
    <location>
        <begin position="261"/>
        <end position="282"/>
    </location>
</feature>
<evidence type="ECO:0000256" key="12">
    <source>
        <dbReference type="ARBA" id="ARBA00023136"/>
    </source>
</evidence>
<dbReference type="GeneTree" id="ENSGT00530000063839"/>
<evidence type="ECO:0000256" key="11">
    <source>
        <dbReference type="ARBA" id="ARBA00023049"/>
    </source>
</evidence>
<dbReference type="GO" id="GO:0005789">
    <property type="term" value="C:endoplasmic reticulum membrane"/>
    <property type="evidence" value="ECO:0007669"/>
    <property type="project" value="UniProtKB-SubCell"/>
</dbReference>
<dbReference type="InterPro" id="IPR053974">
    <property type="entry name" value="ERMP1_1-A_TM"/>
</dbReference>
<feature type="domain" description="Peptidase M28" evidence="18">
    <location>
        <begin position="1"/>
        <end position="154"/>
    </location>
</feature>
<keyword evidence="10 17" id="KW-1133">Transmembrane helix</keyword>
<keyword evidence="12 17" id="KW-0472">Membrane</keyword>
<keyword evidence="6" id="KW-0479">Metal-binding</keyword>
<dbReference type="GO" id="GO:0006508">
    <property type="term" value="P:proteolysis"/>
    <property type="evidence" value="ECO:0007669"/>
    <property type="project" value="UniProtKB-KW"/>
</dbReference>
<dbReference type="GO" id="GO:0046872">
    <property type="term" value="F:metal ion binding"/>
    <property type="evidence" value="ECO:0007669"/>
    <property type="project" value="UniProtKB-KW"/>
</dbReference>
<sequence>MLEVLRVLSASSEALHHAVIFLFNGAEENVLQASHGFITQHPWASLIRAFINLEAAGVGGKELVFQTGPENPWLVQAYVSAAKHPFASVVAQEVFQSGIIPSDTDFRIYRDFGNIPGIDLAFIENGYIYHTKYDTADRILTDSIQRAGDNILAVLKYLATSDMLPSSSKYRHGNMVFFDVLGLFVIAYPSRVGSIINSVVVMAVVLYLGKKLLQPKHKIAGNYMKDFFCALGITLISWFTCLVTVLILAVFVSLIGQSLSWYNHFYVSVCLYGTAAVAKIILIHTLAKKFYYVVSVRPVYGFLFAASEDGRQIPVGFVVGFLSQQTLFGTMIENWLQNRVNFLEGIFRGFGGLPCAAELSVFGCSSLPLRNLARGHSLPGGTHCPPCSGSSGTWRGYMGGICCPLSYT</sequence>
<protein>
    <recommendedName>
        <fullName evidence="15">Endoplasmic reticulum metallopeptidase 1</fullName>
    </recommendedName>
    <alternativeName>
        <fullName evidence="16">Felix-ina</fullName>
    </alternativeName>
</protein>
<evidence type="ECO:0000256" key="10">
    <source>
        <dbReference type="ARBA" id="ARBA00022989"/>
    </source>
</evidence>
<comment type="similarity">
    <text evidence="3">Belongs to the peptidase M28 family.</text>
</comment>
<comment type="subcellular location">
    <subcellularLocation>
        <location evidence="2">Endoplasmic reticulum membrane</location>
        <topology evidence="2">Multi-pass membrane protein</topology>
    </subcellularLocation>
</comment>
<dbReference type="Pfam" id="PF22249">
    <property type="entry name" value="ERMP1-TM"/>
    <property type="match status" value="1"/>
</dbReference>
<dbReference type="PANTHER" id="PTHR12147:SF22">
    <property type="entry name" value="ENDOPLASMIC RETICULUM METALLOPEPTIDASE 1"/>
    <property type="match status" value="1"/>
</dbReference>
<accession>A0A452UP95</accession>
<evidence type="ECO:0000256" key="7">
    <source>
        <dbReference type="ARBA" id="ARBA00022801"/>
    </source>
</evidence>
<dbReference type="CDD" id="cd03875">
    <property type="entry name" value="M28_Fxna_like"/>
    <property type="match status" value="1"/>
</dbReference>
<evidence type="ECO:0000256" key="15">
    <source>
        <dbReference type="ARBA" id="ARBA00070956"/>
    </source>
</evidence>
<evidence type="ECO:0000259" key="18">
    <source>
        <dbReference type="Pfam" id="PF04389"/>
    </source>
</evidence>
<organism evidence="20">
    <name type="scientific">Ursus maritimus</name>
    <name type="common">Polar bear</name>
    <name type="synonym">Thalarctos maritimus</name>
    <dbReference type="NCBI Taxonomy" id="29073"/>
    <lineage>
        <taxon>Eukaryota</taxon>
        <taxon>Metazoa</taxon>
        <taxon>Chordata</taxon>
        <taxon>Craniata</taxon>
        <taxon>Vertebrata</taxon>
        <taxon>Euteleostomi</taxon>
        <taxon>Mammalia</taxon>
        <taxon>Eutheria</taxon>
        <taxon>Laurasiatheria</taxon>
        <taxon>Carnivora</taxon>
        <taxon>Caniformia</taxon>
        <taxon>Ursidae</taxon>
        <taxon>Ursus</taxon>
    </lineage>
</organism>
<dbReference type="FunFam" id="3.40.630.10:FF:000008">
    <property type="entry name" value="Endoplasmic reticulum metallopeptidase 1"/>
    <property type="match status" value="1"/>
</dbReference>
<dbReference type="InterPro" id="IPR045175">
    <property type="entry name" value="M28_fam"/>
</dbReference>
<reference evidence="20" key="1">
    <citation type="submission" date="2019-03" db="UniProtKB">
        <authorList>
            <consortium name="Ensembl"/>
        </authorList>
    </citation>
    <scope>IDENTIFICATION</scope>
</reference>
<keyword evidence="7" id="KW-0378">Hydrolase</keyword>
<evidence type="ECO:0000259" key="19">
    <source>
        <dbReference type="Pfam" id="PF22249"/>
    </source>
</evidence>
<dbReference type="Ensembl" id="ENSUMAT00000027078.1">
    <property type="protein sequence ID" value="ENSUMAP00000022849.1"/>
    <property type="gene ID" value="ENSUMAG00000016687.1"/>
</dbReference>
<dbReference type="InterPro" id="IPR007484">
    <property type="entry name" value="Peptidase_M28"/>
</dbReference>
<proteinExistence type="inferred from homology"/>
<keyword evidence="8" id="KW-0256">Endoplasmic reticulum</keyword>
<evidence type="ECO:0000256" key="8">
    <source>
        <dbReference type="ARBA" id="ARBA00022824"/>
    </source>
</evidence>
<dbReference type="InterPro" id="IPR048024">
    <property type="entry name" value="Fxna-like_M28_dom"/>
</dbReference>
<keyword evidence="5 17" id="KW-0812">Transmembrane</keyword>
<evidence type="ECO:0000256" key="2">
    <source>
        <dbReference type="ARBA" id="ARBA00004477"/>
    </source>
</evidence>
<dbReference type="GO" id="GO:0008235">
    <property type="term" value="F:metalloexopeptidase activity"/>
    <property type="evidence" value="ECO:0007669"/>
    <property type="project" value="InterPro"/>
</dbReference>
<comment type="function">
    <text evidence="14">Within the ovary, required for the organization of somatic cells and oocytes into discrete follicular structures.</text>
</comment>
<evidence type="ECO:0000256" key="9">
    <source>
        <dbReference type="ARBA" id="ARBA00022833"/>
    </source>
</evidence>
<feature type="transmembrane region" description="Helical" evidence="17">
    <location>
        <begin position="175"/>
        <end position="208"/>
    </location>
</feature>
<comment type="cofactor">
    <cofactor evidence="1">
        <name>Zn(2+)</name>
        <dbReference type="ChEBI" id="CHEBI:29105"/>
    </cofactor>
</comment>
<dbReference type="SUPFAM" id="SSF53187">
    <property type="entry name" value="Zn-dependent exopeptidases"/>
    <property type="match status" value="1"/>
</dbReference>
<dbReference type="Gene3D" id="3.40.630.10">
    <property type="entry name" value="Zn peptidases"/>
    <property type="match status" value="1"/>
</dbReference>
<evidence type="ECO:0000256" key="1">
    <source>
        <dbReference type="ARBA" id="ARBA00001947"/>
    </source>
</evidence>
<dbReference type="Pfam" id="PF04389">
    <property type="entry name" value="Peptidase_M28"/>
    <property type="match status" value="1"/>
</dbReference>
<dbReference type="OMA" id="PWASTIK"/>
<feature type="transmembrane region" description="Helical" evidence="17">
    <location>
        <begin position="228"/>
        <end position="255"/>
    </location>
</feature>
<evidence type="ECO:0000256" key="3">
    <source>
        <dbReference type="ARBA" id="ARBA00010918"/>
    </source>
</evidence>
<evidence type="ECO:0000256" key="16">
    <source>
        <dbReference type="ARBA" id="ARBA00081017"/>
    </source>
</evidence>
<dbReference type="PANTHER" id="PTHR12147">
    <property type="entry name" value="METALLOPEPTIDASE M28 FAMILY MEMBER"/>
    <property type="match status" value="1"/>
</dbReference>
<keyword evidence="11" id="KW-0482">Metalloprotease</keyword>
<evidence type="ECO:0000313" key="20">
    <source>
        <dbReference type="Ensembl" id="ENSUMAP00000022849"/>
    </source>
</evidence>
<evidence type="ECO:0000256" key="5">
    <source>
        <dbReference type="ARBA" id="ARBA00022692"/>
    </source>
</evidence>
<name>A0A452UP95_URSMA</name>